<evidence type="ECO:0000256" key="8">
    <source>
        <dbReference type="RuleBase" id="RU003956"/>
    </source>
</evidence>
<dbReference type="Pfam" id="PF00484">
    <property type="entry name" value="Pro_CA"/>
    <property type="match status" value="1"/>
</dbReference>
<dbReference type="Gene3D" id="3.40.1050.10">
    <property type="entry name" value="Carbonic anhydrase"/>
    <property type="match status" value="1"/>
</dbReference>
<sequence length="211" mass="23143">MTKGTRPNSGGTYAMAHCHFGWTSLIVFYTEPSERTGRSPKVFWIGCAESRVPESLVTACKPGGIFVHRSIANPFHRDADSAQSVLSYAITALGSATRRRCRCMHVRCPHSHPHHRPGLDTPLGRWLAPLMSIPSSSLGKTLNAPIDVLVEENVRMRLVNLTQGPGGAGRVRGRKTMLWTLGLVYKTEHGTLGRGSGMWPYVNPEAAKENN</sequence>
<comment type="similarity">
    <text evidence="1 8">Belongs to the beta-class carbonic anhydrase family.</text>
</comment>
<comment type="cofactor">
    <cofactor evidence="7">
        <name>Zn(2+)</name>
        <dbReference type="ChEBI" id="CHEBI:29105"/>
    </cofactor>
    <text evidence="7">Binds 1 zinc ion per subunit.</text>
</comment>
<keyword evidence="4 7" id="KW-0862">Zinc</keyword>
<comment type="catalytic activity">
    <reaction evidence="6 8">
        <text>hydrogencarbonate + H(+) = CO2 + H2O</text>
        <dbReference type="Rhea" id="RHEA:10748"/>
        <dbReference type="ChEBI" id="CHEBI:15377"/>
        <dbReference type="ChEBI" id="CHEBI:15378"/>
        <dbReference type="ChEBI" id="CHEBI:16526"/>
        <dbReference type="ChEBI" id="CHEBI:17544"/>
        <dbReference type="EC" id="4.2.1.1"/>
    </reaction>
</comment>
<gene>
    <name evidence="9" type="ORF">FIBSPDRAFT_1053251</name>
</gene>
<evidence type="ECO:0000313" key="9">
    <source>
        <dbReference type="EMBL" id="KZP06941.1"/>
    </source>
</evidence>
<name>A0A167X8K4_9AGAM</name>
<dbReference type="AlphaFoldDB" id="A0A167X8K4"/>
<feature type="binding site" evidence="7">
    <location>
        <position position="108"/>
    </location>
    <ligand>
        <name>Zn(2+)</name>
        <dbReference type="ChEBI" id="CHEBI:29105"/>
    </ligand>
</feature>
<dbReference type="PANTHER" id="PTHR11002">
    <property type="entry name" value="CARBONIC ANHYDRASE"/>
    <property type="match status" value="1"/>
</dbReference>
<dbReference type="OrthoDB" id="10248475at2759"/>
<evidence type="ECO:0000256" key="4">
    <source>
        <dbReference type="ARBA" id="ARBA00022833"/>
    </source>
</evidence>
<protein>
    <recommendedName>
        <fullName evidence="2 8">Carbonic anhydrase</fullName>
        <ecNumber evidence="2 8">4.2.1.1</ecNumber>
    </recommendedName>
    <alternativeName>
        <fullName evidence="8">Carbonate dehydratase</fullName>
    </alternativeName>
</protein>
<dbReference type="SUPFAM" id="SSF53056">
    <property type="entry name" value="beta-carbonic anhydrase, cab"/>
    <property type="match status" value="1"/>
</dbReference>
<dbReference type="PANTHER" id="PTHR11002:SF76">
    <property type="entry name" value="CARBONIC ANHYDRASE"/>
    <property type="match status" value="1"/>
</dbReference>
<proteinExistence type="inferred from homology"/>
<dbReference type="EMBL" id="KV417767">
    <property type="protein sequence ID" value="KZP06941.1"/>
    <property type="molecule type" value="Genomic_DNA"/>
</dbReference>
<dbReference type="InterPro" id="IPR001765">
    <property type="entry name" value="Carbonic_anhydrase"/>
</dbReference>
<evidence type="ECO:0000256" key="2">
    <source>
        <dbReference type="ARBA" id="ARBA00012925"/>
    </source>
</evidence>
<organism evidence="9 10">
    <name type="scientific">Athelia psychrophila</name>
    <dbReference type="NCBI Taxonomy" id="1759441"/>
    <lineage>
        <taxon>Eukaryota</taxon>
        <taxon>Fungi</taxon>
        <taxon>Dikarya</taxon>
        <taxon>Basidiomycota</taxon>
        <taxon>Agaricomycotina</taxon>
        <taxon>Agaricomycetes</taxon>
        <taxon>Agaricomycetidae</taxon>
        <taxon>Atheliales</taxon>
        <taxon>Atheliaceae</taxon>
        <taxon>Athelia</taxon>
    </lineage>
</organism>
<feature type="binding site" evidence="7">
    <location>
        <position position="105"/>
    </location>
    <ligand>
        <name>Zn(2+)</name>
        <dbReference type="ChEBI" id="CHEBI:29105"/>
    </ligand>
</feature>
<dbReference type="STRING" id="436010.A0A167X8K4"/>
<evidence type="ECO:0000313" key="10">
    <source>
        <dbReference type="Proteomes" id="UP000076532"/>
    </source>
</evidence>
<dbReference type="Proteomes" id="UP000076532">
    <property type="component" value="Unassembled WGS sequence"/>
</dbReference>
<dbReference type="InterPro" id="IPR036874">
    <property type="entry name" value="Carbonic_anhydrase_sf"/>
</dbReference>
<reference evidence="9 10" key="1">
    <citation type="journal article" date="2016" name="Mol. Biol. Evol.">
        <title>Comparative Genomics of Early-Diverging Mushroom-Forming Fungi Provides Insights into the Origins of Lignocellulose Decay Capabilities.</title>
        <authorList>
            <person name="Nagy L.G."/>
            <person name="Riley R."/>
            <person name="Tritt A."/>
            <person name="Adam C."/>
            <person name="Daum C."/>
            <person name="Floudas D."/>
            <person name="Sun H."/>
            <person name="Yadav J.S."/>
            <person name="Pangilinan J."/>
            <person name="Larsson K.H."/>
            <person name="Matsuura K."/>
            <person name="Barry K."/>
            <person name="Labutti K."/>
            <person name="Kuo R."/>
            <person name="Ohm R.A."/>
            <person name="Bhattacharya S.S."/>
            <person name="Shirouzu T."/>
            <person name="Yoshinaga Y."/>
            <person name="Martin F.M."/>
            <person name="Grigoriev I.V."/>
            <person name="Hibbett D.S."/>
        </authorList>
    </citation>
    <scope>NUCLEOTIDE SEQUENCE [LARGE SCALE GENOMIC DNA]</scope>
    <source>
        <strain evidence="9 10">CBS 109695</strain>
    </source>
</reference>
<evidence type="ECO:0000256" key="3">
    <source>
        <dbReference type="ARBA" id="ARBA00022723"/>
    </source>
</evidence>
<evidence type="ECO:0000256" key="5">
    <source>
        <dbReference type="ARBA" id="ARBA00023239"/>
    </source>
</evidence>
<dbReference type="GO" id="GO:0071244">
    <property type="term" value="P:cellular response to carbon dioxide"/>
    <property type="evidence" value="ECO:0007669"/>
    <property type="project" value="TreeGrafter"/>
</dbReference>
<feature type="binding site" evidence="7">
    <location>
        <position position="47"/>
    </location>
    <ligand>
        <name>Zn(2+)</name>
        <dbReference type="ChEBI" id="CHEBI:29105"/>
    </ligand>
</feature>
<keyword evidence="3 7" id="KW-0479">Metal-binding</keyword>
<dbReference type="GO" id="GO:0004089">
    <property type="term" value="F:carbonate dehydratase activity"/>
    <property type="evidence" value="ECO:0007669"/>
    <property type="project" value="UniProtKB-UniRule"/>
</dbReference>
<keyword evidence="10" id="KW-1185">Reference proteome</keyword>
<evidence type="ECO:0000256" key="7">
    <source>
        <dbReference type="PIRSR" id="PIRSR601765-1"/>
    </source>
</evidence>
<dbReference type="GO" id="GO:0034599">
    <property type="term" value="P:cellular response to oxidative stress"/>
    <property type="evidence" value="ECO:0007669"/>
    <property type="project" value="TreeGrafter"/>
</dbReference>
<comment type="function">
    <text evidence="8">Reversible hydration of carbon dioxide.</text>
</comment>
<accession>A0A167X8K4</accession>
<dbReference type="EC" id="4.2.1.1" evidence="2 8"/>
<evidence type="ECO:0000256" key="1">
    <source>
        <dbReference type="ARBA" id="ARBA00006217"/>
    </source>
</evidence>
<keyword evidence="5 8" id="KW-0456">Lyase</keyword>
<evidence type="ECO:0000256" key="6">
    <source>
        <dbReference type="ARBA" id="ARBA00048348"/>
    </source>
</evidence>
<dbReference type="SMART" id="SM00947">
    <property type="entry name" value="Pro_CA"/>
    <property type="match status" value="1"/>
</dbReference>
<dbReference type="GO" id="GO:0008270">
    <property type="term" value="F:zinc ion binding"/>
    <property type="evidence" value="ECO:0007669"/>
    <property type="project" value="UniProtKB-UniRule"/>
</dbReference>